<dbReference type="SUPFAM" id="SSF51905">
    <property type="entry name" value="FAD/NAD(P)-binding domain"/>
    <property type="match status" value="1"/>
</dbReference>
<dbReference type="InterPro" id="IPR006311">
    <property type="entry name" value="TAT_signal"/>
</dbReference>
<comment type="caution">
    <text evidence="2">The sequence shown here is derived from an EMBL/GenBank/DDBJ whole genome shotgun (WGS) entry which is preliminary data.</text>
</comment>
<protein>
    <submittedName>
        <fullName evidence="2">NAD(P)-binding protein</fullName>
    </submittedName>
</protein>
<dbReference type="Proteomes" id="UP000706039">
    <property type="component" value="Unassembled WGS sequence"/>
</dbReference>
<dbReference type="Gene3D" id="3.50.50.60">
    <property type="entry name" value="FAD/NAD(P)-binding domain"/>
    <property type="match status" value="1"/>
</dbReference>
<proteinExistence type="predicted"/>
<evidence type="ECO:0000259" key="1">
    <source>
        <dbReference type="Pfam" id="PF01593"/>
    </source>
</evidence>
<accession>A0ABS7PMP0</accession>
<name>A0ABS7PMP0_9SPHN</name>
<organism evidence="2 3">
    <name type="scientific">Sphingomonas colocasiae</name>
    <dbReference type="NCBI Taxonomy" id="1848973"/>
    <lineage>
        <taxon>Bacteria</taxon>
        <taxon>Pseudomonadati</taxon>
        <taxon>Pseudomonadota</taxon>
        <taxon>Alphaproteobacteria</taxon>
        <taxon>Sphingomonadales</taxon>
        <taxon>Sphingomonadaceae</taxon>
        <taxon>Sphingomonas</taxon>
    </lineage>
</organism>
<evidence type="ECO:0000313" key="3">
    <source>
        <dbReference type="Proteomes" id="UP000706039"/>
    </source>
</evidence>
<feature type="domain" description="Amine oxidase" evidence="1">
    <location>
        <begin position="71"/>
        <end position="403"/>
    </location>
</feature>
<dbReference type="Pfam" id="PF01593">
    <property type="entry name" value="Amino_oxidase"/>
    <property type="match status" value="1"/>
</dbReference>
<dbReference type="EMBL" id="JAINVV010000004">
    <property type="protein sequence ID" value="MBY8822577.1"/>
    <property type="molecule type" value="Genomic_DNA"/>
</dbReference>
<reference evidence="2 3" key="1">
    <citation type="submission" date="2021-08" db="EMBL/GenBank/DDBJ databases">
        <authorList>
            <person name="Tuo L."/>
        </authorList>
    </citation>
    <scope>NUCLEOTIDE SEQUENCE [LARGE SCALE GENOMIC DNA]</scope>
    <source>
        <strain evidence="2 3">JCM 31229</strain>
    </source>
</reference>
<gene>
    <name evidence="2" type="ORF">K7G82_09750</name>
</gene>
<evidence type="ECO:0000313" key="2">
    <source>
        <dbReference type="EMBL" id="MBY8822577.1"/>
    </source>
</evidence>
<dbReference type="InterPro" id="IPR036188">
    <property type="entry name" value="FAD/NAD-bd_sf"/>
</dbReference>
<keyword evidence="3" id="KW-1185">Reference proteome</keyword>
<dbReference type="PROSITE" id="PS51318">
    <property type="entry name" value="TAT"/>
    <property type="match status" value="1"/>
</dbReference>
<dbReference type="InterPro" id="IPR002937">
    <property type="entry name" value="Amino_oxidase"/>
</dbReference>
<sequence>MSWRPSRRTLIAGAGAGVAAAGIGWGVTRDGTPQGTEGGADMARGHRLRDGGFPEPAHEEHTGIVIAGGGVAGLAAGWALAEAGHDDFRLLELEDDVGGNARGGRNAVSAYPLGAHYLPVANREAGALRRMLTQFGMITGEKDGAPVYDPYQLCADLEERLLWKGRWQEGLVPHSALSETDEADLAAFGAAMAAFSKRIGSDGKPAFALPIAYSSRDADLLALDRIGFADWLDAQGWRSPVLRAHLRYSCRDDYGCEPAQVSAWAGIHYFAGRRGWAADGAGENVLTWPEGNARLARAMAARFAPRIAPGRIVFRAARDADGVVIDSFDVARNASVRTRAAAAILAMPHFVAARIAPDVTAPARAFGYAPWLIANVTVDRHPAGRGAKLAWDNVSATSEALGYVVATHQTIGARRKETVLTWYLPLSNMEPAAARRLLVERPAEHWRRIVADDLLATNPDLEGAIRSIDLWRWGHAMIRPVPGFIWQAAPQAAAVTRPPFFLAHSDLSGLSLFEEAHYRGVLAAEDAMRFTGHTHETML</sequence>
<dbReference type="RefSeq" id="WP_222989649.1">
    <property type="nucleotide sequence ID" value="NZ_JAINVV010000004.1"/>
</dbReference>